<dbReference type="InterPro" id="IPR029058">
    <property type="entry name" value="AB_hydrolase_fold"/>
</dbReference>
<dbReference type="GO" id="GO:0008236">
    <property type="term" value="F:serine-type peptidase activity"/>
    <property type="evidence" value="ECO:0007669"/>
    <property type="project" value="InterPro"/>
</dbReference>
<dbReference type="GO" id="GO:0006508">
    <property type="term" value="P:proteolysis"/>
    <property type="evidence" value="ECO:0007669"/>
    <property type="project" value="InterPro"/>
</dbReference>
<evidence type="ECO:0000259" key="1">
    <source>
        <dbReference type="Pfam" id="PF00326"/>
    </source>
</evidence>
<dbReference type="InterPro" id="IPR001375">
    <property type="entry name" value="Peptidase_S9_cat"/>
</dbReference>
<keyword evidence="3" id="KW-1185">Reference proteome</keyword>
<dbReference type="KEGG" id="kal:KALB_6935"/>
<dbReference type="HOGENOM" id="CLU_1029117_0_0_11"/>
<dbReference type="SUPFAM" id="SSF53474">
    <property type="entry name" value="alpha/beta-Hydrolases"/>
    <property type="match status" value="1"/>
</dbReference>
<name>W5WGH0_9PSEU</name>
<evidence type="ECO:0000313" key="2">
    <source>
        <dbReference type="EMBL" id="AHI00294.1"/>
    </source>
</evidence>
<evidence type="ECO:0000313" key="3">
    <source>
        <dbReference type="Proteomes" id="UP000019225"/>
    </source>
</evidence>
<dbReference type="eggNOG" id="COG1073">
    <property type="taxonomic scope" value="Bacteria"/>
</dbReference>
<dbReference type="Pfam" id="PF00326">
    <property type="entry name" value="Peptidase_S9"/>
    <property type="match status" value="1"/>
</dbReference>
<organism evidence="2 3">
    <name type="scientific">Kutzneria albida DSM 43870</name>
    <dbReference type="NCBI Taxonomy" id="1449976"/>
    <lineage>
        <taxon>Bacteria</taxon>
        <taxon>Bacillati</taxon>
        <taxon>Actinomycetota</taxon>
        <taxon>Actinomycetes</taxon>
        <taxon>Pseudonocardiales</taxon>
        <taxon>Pseudonocardiaceae</taxon>
        <taxon>Kutzneria</taxon>
    </lineage>
</organism>
<gene>
    <name evidence="2" type="ORF">KALB_6935</name>
</gene>
<dbReference type="STRING" id="1449976.KALB_6935"/>
<reference evidence="2 3" key="1">
    <citation type="journal article" date="2014" name="BMC Genomics">
        <title>Complete genome sequence of producer of the glycopeptide antibiotic Aculeximycin Kutzneria albida DSM 43870T, a representative of minor genus of Pseudonocardiaceae.</title>
        <authorList>
            <person name="Rebets Y."/>
            <person name="Tokovenko B."/>
            <person name="Lushchyk I."/>
            <person name="Ruckert C."/>
            <person name="Zaburannyi N."/>
            <person name="Bechthold A."/>
            <person name="Kalinowski J."/>
            <person name="Luzhetskyy A."/>
        </authorList>
    </citation>
    <scope>NUCLEOTIDE SEQUENCE [LARGE SCALE GENOMIC DNA]</scope>
    <source>
        <strain evidence="2">DSM 43870</strain>
    </source>
</reference>
<dbReference type="EMBL" id="CP007155">
    <property type="protein sequence ID" value="AHI00294.1"/>
    <property type="molecule type" value="Genomic_DNA"/>
</dbReference>
<dbReference type="AlphaFoldDB" id="W5WGH0"/>
<dbReference type="PATRIC" id="fig|1449976.3.peg.6963"/>
<sequence length="279" mass="29525">MNVKEGMAAGVPYVVLPPDNPAEDTPLVAAWHLMDSPRSEAALAAALPLSGVDAWRVYFGLPLFGARLPSGGFDALRELAAEDYVLRLLEPVVGQAAAEFPLALAAVRAQLGLGEGPLGLVGGSAGGAVVLRVLAEQDLPVTAAAVINPVVRVEPVVDSAEKVFGFTYEWTEPAEAAAARLDVIARAEEIARRHPGLALLLLGGELDDPEFREPLAELHSVLPGSLGRRARHTVIPDMGHSFAEEPGVEPAPQNEDALRVDEAVTEWFQRHLAGEREAA</sequence>
<feature type="domain" description="Peptidase S9 prolyl oligopeptidase catalytic" evidence="1">
    <location>
        <begin position="117"/>
        <end position="272"/>
    </location>
</feature>
<dbReference type="Gene3D" id="3.40.50.1820">
    <property type="entry name" value="alpha/beta hydrolase"/>
    <property type="match status" value="1"/>
</dbReference>
<accession>W5WGH0</accession>
<proteinExistence type="predicted"/>
<dbReference type="Proteomes" id="UP000019225">
    <property type="component" value="Chromosome"/>
</dbReference>
<protein>
    <recommendedName>
        <fullName evidence="1">Peptidase S9 prolyl oligopeptidase catalytic domain-containing protein</fullName>
    </recommendedName>
</protein>
<dbReference type="RefSeq" id="WP_025360153.1">
    <property type="nucleotide sequence ID" value="NZ_CP007155.1"/>
</dbReference>